<reference evidence="1 2" key="1">
    <citation type="journal article" date="2010" name="Science">
        <title>Genomic comparison of the ants Camponotus floridanus and Harpegnathos saltator.</title>
        <authorList>
            <person name="Bonasio R."/>
            <person name="Zhang G."/>
            <person name="Ye C."/>
            <person name="Mutti N.S."/>
            <person name="Fang X."/>
            <person name="Qin N."/>
            <person name="Donahue G."/>
            <person name="Yang P."/>
            <person name="Li Q."/>
            <person name="Li C."/>
            <person name="Zhang P."/>
            <person name="Huang Z."/>
            <person name="Berger S.L."/>
            <person name="Reinberg D."/>
            <person name="Wang J."/>
            <person name="Liebig J."/>
        </authorList>
    </citation>
    <scope>NUCLEOTIDE SEQUENCE [LARGE SCALE GENOMIC DNA]</scope>
    <source>
        <strain evidence="2">C129</strain>
    </source>
</reference>
<gene>
    <name evidence="1" type="ORF">EAG_14191</name>
</gene>
<keyword evidence="2" id="KW-1185">Reference proteome</keyword>
<protein>
    <submittedName>
        <fullName evidence="1">Uncharacterized protein</fullName>
    </submittedName>
</protein>
<sequence>MMDLFVVQIQQESLHFDTEYNTSLYNTSFNISFEHYSYIKGCQKQQ</sequence>
<organism evidence="2">
    <name type="scientific">Camponotus floridanus</name>
    <name type="common">Florida carpenter ant</name>
    <dbReference type="NCBI Taxonomy" id="104421"/>
    <lineage>
        <taxon>Eukaryota</taxon>
        <taxon>Metazoa</taxon>
        <taxon>Ecdysozoa</taxon>
        <taxon>Arthropoda</taxon>
        <taxon>Hexapoda</taxon>
        <taxon>Insecta</taxon>
        <taxon>Pterygota</taxon>
        <taxon>Neoptera</taxon>
        <taxon>Endopterygota</taxon>
        <taxon>Hymenoptera</taxon>
        <taxon>Apocrita</taxon>
        <taxon>Aculeata</taxon>
        <taxon>Formicoidea</taxon>
        <taxon>Formicidae</taxon>
        <taxon>Formicinae</taxon>
        <taxon>Camponotus</taxon>
    </lineage>
</organism>
<proteinExistence type="predicted"/>
<dbReference type="InParanoid" id="E2ALC9"/>
<dbReference type="AlphaFoldDB" id="E2ALC9"/>
<evidence type="ECO:0000313" key="1">
    <source>
        <dbReference type="EMBL" id="EFN65760.1"/>
    </source>
</evidence>
<dbReference type="EMBL" id="GL440602">
    <property type="protein sequence ID" value="EFN65760.1"/>
    <property type="molecule type" value="Genomic_DNA"/>
</dbReference>
<name>E2ALC9_CAMFO</name>
<accession>E2ALC9</accession>
<dbReference type="Proteomes" id="UP000000311">
    <property type="component" value="Unassembled WGS sequence"/>
</dbReference>
<evidence type="ECO:0000313" key="2">
    <source>
        <dbReference type="Proteomes" id="UP000000311"/>
    </source>
</evidence>